<reference evidence="5 6" key="1">
    <citation type="journal article" date="2020" name="G3 (Bethesda)">
        <title>Improved Reference Genome for Cyclotella cryptica CCMP332, a Model for Cell Wall Morphogenesis, Salinity Adaptation, and Lipid Production in Diatoms (Bacillariophyta).</title>
        <authorList>
            <person name="Roberts W.R."/>
            <person name="Downey K.M."/>
            <person name="Ruck E.C."/>
            <person name="Traller J.C."/>
            <person name="Alverson A.J."/>
        </authorList>
    </citation>
    <scope>NUCLEOTIDE SEQUENCE [LARGE SCALE GENOMIC DNA]</scope>
    <source>
        <strain evidence="5 6">CCMP332</strain>
    </source>
</reference>
<evidence type="ECO:0000313" key="6">
    <source>
        <dbReference type="Proteomes" id="UP001516023"/>
    </source>
</evidence>
<dbReference type="SUPFAM" id="SSF51391">
    <property type="entry name" value="Thiamin phosphate synthase"/>
    <property type="match status" value="1"/>
</dbReference>
<sequence>MKNFLFASSLNIICLLPLMQSSTSFGFTLQSPTTHSTVALLKSHNDKTTLSSVSKWRNPPYLAILTEPDACDSLERLHETYRAIESATVDGTVDLVVLRISEEAKGTPSLNNELNANKWELLRRLSQLKLNYEKDRKGFKLVLNNDVDMAVTALSRKVAVDGVHVKERNVDSIPSIRNTLQNAAAETGLAPNDIMVGTSCHSIQSAMKSRPYIDYLFVGTCYTTMSHPEKSVNQLEGPQFPGRIKKALSLTCGISSSSIPIVFAIGGIDETNCHEPVSFGADGVGVIRSVMRAEDPRWMVERINESMTLVVGEAKLL</sequence>
<proteinExistence type="predicted"/>
<evidence type="ECO:0000259" key="4">
    <source>
        <dbReference type="Pfam" id="PF02581"/>
    </source>
</evidence>
<accession>A0ABD3PV89</accession>
<dbReference type="InterPro" id="IPR036206">
    <property type="entry name" value="ThiamineP_synth_sf"/>
</dbReference>
<dbReference type="EMBL" id="JABMIG020000110">
    <property type="protein sequence ID" value="KAL3791763.1"/>
    <property type="molecule type" value="Genomic_DNA"/>
</dbReference>
<comment type="caution">
    <text evidence="5">The sequence shown here is derived from an EMBL/GenBank/DDBJ whole genome shotgun (WGS) entry which is preliminary data.</text>
</comment>
<dbReference type="Pfam" id="PF02581">
    <property type="entry name" value="TMP-TENI"/>
    <property type="match status" value="1"/>
</dbReference>
<keyword evidence="2" id="KW-0784">Thiamine biosynthesis</keyword>
<gene>
    <name evidence="5" type="ORF">HJC23_007530</name>
</gene>
<feature type="domain" description="Thiamine phosphate synthase/TenI" evidence="4">
    <location>
        <begin position="79"/>
        <end position="290"/>
    </location>
</feature>
<evidence type="ECO:0000256" key="1">
    <source>
        <dbReference type="ARBA" id="ARBA00004948"/>
    </source>
</evidence>
<evidence type="ECO:0000256" key="2">
    <source>
        <dbReference type="ARBA" id="ARBA00022977"/>
    </source>
</evidence>
<dbReference type="GO" id="GO:0009228">
    <property type="term" value="P:thiamine biosynthetic process"/>
    <property type="evidence" value="ECO:0007669"/>
    <property type="project" value="UniProtKB-KW"/>
</dbReference>
<keyword evidence="3" id="KW-0732">Signal</keyword>
<dbReference type="AlphaFoldDB" id="A0ABD3PV89"/>
<dbReference type="Gene3D" id="3.20.20.70">
    <property type="entry name" value="Aldolase class I"/>
    <property type="match status" value="1"/>
</dbReference>
<feature type="signal peptide" evidence="3">
    <location>
        <begin position="1"/>
        <end position="26"/>
    </location>
</feature>
<organism evidence="5 6">
    <name type="scientific">Cyclotella cryptica</name>
    <dbReference type="NCBI Taxonomy" id="29204"/>
    <lineage>
        <taxon>Eukaryota</taxon>
        <taxon>Sar</taxon>
        <taxon>Stramenopiles</taxon>
        <taxon>Ochrophyta</taxon>
        <taxon>Bacillariophyta</taxon>
        <taxon>Coscinodiscophyceae</taxon>
        <taxon>Thalassiosirophycidae</taxon>
        <taxon>Stephanodiscales</taxon>
        <taxon>Stephanodiscaceae</taxon>
        <taxon>Cyclotella</taxon>
    </lineage>
</organism>
<protein>
    <recommendedName>
        <fullName evidence="4">Thiamine phosphate synthase/TenI domain-containing protein</fullName>
    </recommendedName>
</protein>
<dbReference type="Proteomes" id="UP001516023">
    <property type="component" value="Unassembled WGS sequence"/>
</dbReference>
<dbReference type="CDD" id="cd00564">
    <property type="entry name" value="TMP_TenI"/>
    <property type="match status" value="1"/>
</dbReference>
<dbReference type="InterPro" id="IPR013785">
    <property type="entry name" value="Aldolase_TIM"/>
</dbReference>
<comment type="pathway">
    <text evidence="1">Cofactor biosynthesis; thiamine diphosphate biosynthesis.</text>
</comment>
<dbReference type="PANTHER" id="PTHR20857">
    <property type="entry name" value="THIAMINE-PHOSPHATE PYROPHOSPHORYLASE"/>
    <property type="match status" value="1"/>
</dbReference>
<evidence type="ECO:0000256" key="3">
    <source>
        <dbReference type="SAM" id="SignalP"/>
    </source>
</evidence>
<keyword evidence="6" id="KW-1185">Reference proteome</keyword>
<name>A0ABD3PV89_9STRA</name>
<dbReference type="InterPro" id="IPR022998">
    <property type="entry name" value="ThiamineP_synth_TenI"/>
</dbReference>
<feature type="chain" id="PRO_5044818882" description="Thiamine phosphate synthase/TenI domain-containing protein" evidence="3">
    <location>
        <begin position="27"/>
        <end position="317"/>
    </location>
</feature>
<evidence type="ECO:0000313" key="5">
    <source>
        <dbReference type="EMBL" id="KAL3791763.1"/>
    </source>
</evidence>
<dbReference type="PANTHER" id="PTHR20857:SF23">
    <property type="entry name" value="THIAMINE BIOSYNTHETIC BIFUNCTIONAL ENZYME"/>
    <property type="match status" value="1"/>
</dbReference>